<dbReference type="GO" id="GO:0008270">
    <property type="term" value="F:zinc ion binding"/>
    <property type="evidence" value="ECO:0007669"/>
    <property type="project" value="UniProtKB-KW"/>
</dbReference>
<evidence type="ECO:0000256" key="9">
    <source>
        <dbReference type="ARBA" id="ARBA00022833"/>
    </source>
</evidence>
<dbReference type="PRINTS" id="PR00405">
    <property type="entry name" value="REVINTRACTNG"/>
</dbReference>
<keyword evidence="5" id="KW-0963">Cytoplasm</keyword>
<dbReference type="Pfam" id="PF01412">
    <property type="entry name" value="ArfGap"/>
    <property type="match status" value="1"/>
</dbReference>
<evidence type="ECO:0000256" key="18">
    <source>
        <dbReference type="PROSITE-ProRule" id="PRU00288"/>
    </source>
</evidence>
<reference evidence="21" key="3">
    <citation type="submission" date="2025-09" db="UniProtKB">
        <authorList>
            <consortium name="Ensembl"/>
        </authorList>
    </citation>
    <scope>IDENTIFICATION</scope>
</reference>
<evidence type="ECO:0000256" key="13">
    <source>
        <dbReference type="ARBA" id="ARBA00023034"/>
    </source>
</evidence>
<dbReference type="GeneID" id="100480268"/>
<feature type="region of interest" description="Disordered" evidence="19">
    <location>
        <begin position="223"/>
        <end position="255"/>
    </location>
</feature>
<dbReference type="InterPro" id="IPR037278">
    <property type="entry name" value="ARFGAP/RecO"/>
</dbReference>
<reference evidence="21 22" key="1">
    <citation type="journal article" date="2010" name="Nature">
        <title>The sequence and de novo assembly of the giant panda genome.</title>
        <authorList>
            <person name="Li R."/>
            <person name="Fan W."/>
            <person name="Tian G."/>
            <person name="Zhu H."/>
            <person name="He L."/>
            <person name="Cai J."/>
            <person name="Huang Q."/>
            <person name="Cai Q."/>
            <person name="Li B."/>
            <person name="Bai Y."/>
            <person name="Zhang Z."/>
            <person name="Zhang Y."/>
            <person name="Wang W."/>
            <person name="Li J."/>
            <person name="Wei F."/>
            <person name="Li H."/>
            <person name="Jian M."/>
            <person name="Li J."/>
            <person name="Zhang Z."/>
            <person name="Nielsen R."/>
            <person name="Li D."/>
            <person name="Gu W."/>
            <person name="Yang Z."/>
            <person name="Xuan Z."/>
            <person name="Ryder O.A."/>
            <person name="Leung F.C."/>
            <person name="Zhou Y."/>
            <person name="Cao J."/>
            <person name="Sun X."/>
            <person name="Fu Y."/>
            <person name="Fang X."/>
            <person name="Guo X."/>
            <person name="Wang B."/>
            <person name="Hou R."/>
            <person name="Shen F."/>
            <person name="Mu B."/>
            <person name="Ni P."/>
            <person name="Lin R."/>
            <person name="Qian W."/>
            <person name="Wang G."/>
            <person name="Yu C."/>
            <person name="Nie W."/>
            <person name="Wang J."/>
            <person name="Wu Z."/>
            <person name="Liang H."/>
            <person name="Min J."/>
            <person name="Wu Q."/>
            <person name="Cheng S."/>
            <person name="Ruan J."/>
            <person name="Wang M."/>
            <person name="Shi Z."/>
            <person name="Wen M."/>
            <person name="Liu B."/>
            <person name="Ren X."/>
            <person name="Zheng H."/>
            <person name="Dong D."/>
            <person name="Cook K."/>
            <person name="Shan G."/>
            <person name="Zhang H."/>
            <person name="Kosiol C."/>
            <person name="Xie X."/>
            <person name="Lu Z."/>
            <person name="Zheng H."/>
            <person name="Li Y."/>
            <person name="Steiner C.C."/>
            <person name="Lam T.T."/>
            <person name="Lin S."/>
            <person name="Zhang Q."/>
            <person name="Li G."/>
            <person name="Tian J."/>
            <person name="Gong T."/>
            <person name="Liu H."/>
            <person name="Zhang D."/>
            <person name="Fang L."/>
            <person name="Ye C."/>
            <person name="Zhang J."/>
            <person name="Hu W."/>
            <person name="Xu A."/>
            <person name="Ren Y."/>
            <person name="Zhang G."/>
            <person name="Bruford M.W."/>
            <person name="Li Q."/>
            <person name="Ma L."/>
            <person name="Guo Y."/>
            <person name="An N."/>
            <person name="Hu Y."/>
            <person name="Zheng Y."/>
            <person name="Shi Y."/>
            <person name="Li Z."/>
            <person name="Liu Q."/>
            <person name="Chen Y."/>
            <person name="Zhao J."/>
            <person name="Qu N."/>
            <person name="Zhao S."/>
            <person name="Tian F."/>
            <person name="Wang X."/>
            <person name="Wang H."/>
            <person name="Xu L."/>
            <person name="Liu X."/>
            <person name="Vinar T."/>
            <person name="Wang Y."/>
            <person name="Lam T.W."/>
            <person name="Yiu S.M."/>
            <person name="Liu S."/>
            <person name="Zhang H."/>
            <person name="Li D."/>
            <person name="Huang Y."/>
            <person name="Wang X."/>
            <person name="Yang G."/>
            <person name="Jiang Z."/>
            <person name="Wang J."/>
            <person name="Qin N."/>
            <person name="Li L."/>
            <person name="Li J."/>
            <person name="Bolund L."/>
            <person name="Kristiansen K."/>
            <person name="Wong G.K."/>
            <person name="Olson M."/>
            <person name="Zhang X."/>
            <person name="Li S."/>
            <person name="Yang H."/>
            <person name="Wang J."/>
            <person name="Wang J."/>
        </authorList>
    </citation>
    <scope>NUCLEOTIDE SEQUENCE [LARGE SCALE GENOMIC DNA]</scope>
</reference>
<comment type="subcellular location">
    <subcellularLocation>
        <location evidence="1">Cytoplasm</location>
    </subcellularLocation>
    <subcellularLocation>
        <location evidence="2">Golgi apparatus</location>
    </subcellularLocation>
</comment>
<keyword evidence="4" id="KW-0343">GTPase activation</keyword>
<evidence type="ECO:0000256" key="8">
    <source>
        <dbReference type="ARBA" id="ARBA00022771"/>
    </source>
</evidence>
<keyword evidence="6" id="KW-0597">Phosphoprotein</keyword>
<keyword evidence="11" id="KW-0653">Protein transport</keyword>
<evidence type="ECO:0000256" key="5">
    <source>
        <dbReference type="ARBA" id="ARBA00022490"/>
    </source>
</evidence>
<evidence type="ECO:0000256" key="2">
    <source>
        <dbReference type="ARBA" id="ARBA00004555"/>
    </source>
</evidence>
<evidence type="ECO:0000256" key="1">
    <source>
        <dbReference type="ARBA" id="ARBA00004496"/>
    </source>
</evidence>
<evidence type="ECO:0000256" key="3">
    <source>
        <dbReference type="ARBA" id="ARBA00022448"/>
    </source>
</evidence>
<reference evidence="21" key="2">
    <citation type="submission" date="2025-08" db="UniProtKB">
        <authorList>
            <consortium name="Ensembl"/>
        </authorList>
    </citation>
    <scope>IDENTIFICATION</scope>
</reference>
<dbReference type="SUPFAM" id="SSF57863">
    <property type="entry name" value="ArfGap/RecO-like zinc finger"/>
    <property type="match status" value="1"/>
</dbReference>
<dbReference type="RefSeq" id="XP_011231263.1">
    <property type="nucleotide sequence ID" value="XM_011232961.3"/>
</dbReference>
<dbReference type="GO" id="GO:0032012">
    <property type="term" value="P:regulation of ARF protein signal transduction"/>
    <property type="evidence" value="ECO:0007669"/>
    <property type="project" value="TreeGrafter"/>
</dbReference>
<feature type="domain" description="Arf-GAP" evidence="20">
    <location>
        <begin position="7"/>
        <end position="124"/>
    </location>
</feature>
<evidence type="ECO:0000313" key="21">
    <source>
        <dbReference type="Ensembl" id="ENSAMEP00000024431.1"/>
    </source>
</evidence>
<evidence type="ECO:0000256" key="14">
    <source>
        <dbReference type="ARBA" id="ARBA00058112"/>
    </source>
</evidence>
<dbReference type="GO" id="GO:0030100">
    <property type="term" value="P:regulation of endocytosis"/>
    <property type="evidence" value="ECO:0007669"/>
    <property type="project" value="TreeGrafter"/>
</dbReference>
<dbReference type="Gene3D" id="1.10.220.150">
    <property type="entry name" value="Arf GTPase activating protein"/>
    <property type="match status" value="1"/>
</dbReference>
<keyword evidence="10" id="KW-0931">ER-Golgi transport</keyword>
<dbReference type="GO" id="GO:0005096">
    <property type="term" value="F:GTPase activator activity"/>
    <property type="evidence" value="ECO:0007669"/>
    <property type="project" value="UniProtKB-KW"/>
</dbReference>
<dbReference type="GO" id="GO:0016192">
    <property type="term" value="P:vesicle-mediated transport"/>
    <property type="evidence" value="ECO:0007669"/>
    <property type="project" value="UniProtKB-KW"/>
</dbReference>
<dbReference type="SMART" id="SM00105">
    <property type="entry name" value="ArfGap"/>
    <property type="match status" value="1"/>
</dbReference>
<evidence type="ECO:0000256" key="10">
    <source>
        <dbReference type="ARBA" id="ARBA00022892"/>
    </source>
</evidence>
<feature type="region of interest" description="Disordered" evidence="19">
    <location>
        <begin position="124"/>
        <end position="163"/>
    </location>
</feature>
<evidence type="ECO:0000256" key="4">
    <source>
        <dbReference type="ARBA" id="ARBA00022468"/>
    </source>
</evidence>
<dbReference type="InterPro" id="IPR038508">
    <property type="entry name" value="ArfGAP_dom_sf"/>
</dbReference>
<dbReference type="Proteomes" id="UP000008912">
    <property type="component" value="Unassembled WGS sequence"/>
</dbReference>
<dbReference type="GeneTree" id="ENSGT00890000139515"/>
<dbReference type="CDD" id="cd08830">
    <property type="entry name" value="ArfGap_ArfGap1"/>
    <property type="match status" value="1"/>
</dbReference>
<accession>A0A7N5JEX6</accession>
<evidence type="ECO:0000256" key="7">
    <source>
        <dbReference type="ARBA" id="ARBA00022723"/>
    </source>
</evidence>
<evidence type="ECO:0000259" key="20">
    <source>
        <dbReference type="PROSITE" id="PS50115"/>
    </source>
</evidence>
<keyword evidence="8 18" id="KW-0863">Zinc-finger</keyword>
<sequence length="255" mass="28047">MASPRTRKVLKEVRVQDENNVCFECGAFNPQWVSVTYGIWICLECSGKHRGLGVHLSFVRSVTMDKWKDVELEKMKAGGNAKFREFLESQEDYDPCWSMQDKYNSKAAALFRDRVATLAEGREWSLESSPAQNWTPPQPKTLPSTAHRASGHPQNSTSSSDKAFEDWLNDDLGSYQGAQENRYVGFGNTVPPPKREEDFLSSAVSSLCSGWSSFTTGASKFASAAKEGVSSPSHHPARRAHTGCAGLESGGKEGS</sequence>
<keyword evidence="9" id="KW-0862">Zinc</keyword>
<gene>
    <name evidence="21" type="primary">LOC100480268</name>
</gene>
<keyword evidence="3" id="KW-0813">Transport</keyword>
<comment type="function">
    <text evidence="14">GTPase-activating protein (GAP) for the ADP ribosylation factor 1 (ARF1). Involved in membrane trafficking and /or vesicle transport. Promotes hydrolysis of the ARF1-bound GTP and thus, is required for the dissociation of coat proteins from Golgi-derived membranes and vesicles, a prerequisite for vesicle's fusion with target compartment. Probably regulates ARF1-mediated transport via its interaction with the KDELR proteins and TMED2. Overexpression induces the redistribution of the entire Golgi complex to the endoplasmic reticulum, as when ARF1 is deactivated. Its activity is stimulated by phosphoinosides and inhibited by phosphatidylcholine.</text>
</comment>
<dbReference type="FunFam" id="1.10.220.150:FF:000008">
    <property type="entry name" value="ADP-ribosylation factor GTPase activating protein 1"/>
    <property type="match status" value="1"/>
</dbReference>
<dbReference type="Ensembl" id="ENSAMET00000035688.1">
    <property type="protein sequence ID" value="ENSAMEP00000024431.1"/>
    <property type="gene ID" value="ENSAMEG00000026916.1"/>
</dbReference>
<keyword evidence="7" id="KW-0479">Metal-binding</keyword>
<dbReference type="PROSITE" id="PS50115">
    <property type="entry name" value="ARFGAP"/>
    <property type="match status" value="1"/>
</dbReference>
<dbReference type="GO" id="GO:0000139">
    <property type="term" value="C:Golgi membrane"/>
    <property type="evidence" value="ECO:0007669"/>
    <property type="project" value="TreeGrafter"/>
</dbReference>
<dbReference type="AlphaFoldDB" id="A0A7N5JEX6"/>
<evidence type="ECO:0000256" key="11">
    <source>
        <dbReference type="ARBA" id="ARBA00022927"/>
    </source>
</evidence>
<protein>
    <recommendedName>
        <fullName evidence="15">ADP-ribosylation factor GTPase-activating protein 1</fullName>
    </recommendedName>
    <alternativeName>
        <fullName evidence="17">ADP-ribosylation factor 1 GTPase-activating protein</fullName>
    </alternativeName>
    <alternativeName>
        <fullName evidence="16">ARF1-directed GTPase-activating protein</fullName>
    </alternativeName>
</protein>
<keyword evidence="12" id="KW-0007">Acetylation</keyword>
<evidence type="ECO:0000256" key="17">
    <source>
        <dbReference type="ARBA" id="ARBA00081514"/>
    </source>
</evidence>
<dbReference type="OrthoDB" id="983479at2759"/>
<organism evidence="21 22">
    <name type="scientific">Ailuropoda melanoleuca</name>
    <name type="common">Giant panda</name>
    <dbReference type="NCBI Taxonomy" id="9646"/>
    <lineage>
        <taxon>Eukaryota</taxon>
        <taxon>Metazoa</taxon>
        <taxon>Chordata</taxon>
        <taxon>Craniata</taxon>
        <taxon>Vertebrata</taxon>
        <taxon>Euteleostomi</taxon>
        <taxon>Mammalia</taxon>
        <taxon>Eutheria</taxon>
        <taxon>Laurasiatheria</taxon>
        <taxon>Carnivora</taxon>
        <taxon>Caniformia</taxon>
        <taxon>Ursidae</taxon>
        <taxon>Ailuropoda</taxon>
    </lineage>
</organism>
<evidence type="ECO:0000256" key="12">
    <source>
        <dbReference type="ARBA" id="ARBA00022990"/>
    </source>
</evidence>
<dbReference type="PANTHER" id="PTHR46395:SF1">
    <property type="entry name" value="ADP-RIBOSYLATION FACTOR GTPASE-ACTIVATING PROTEIN 1"/>
    <property type="match status" value="1"/>
</dbReference>
<feature type="compositionally biased region" description="Polar residues" evidence="19">
    <location>
        <begin position="152"/>
        <end position="161"/>
    </location>
</feature>
<dbReference type="PANTHER" id="PTHR46395">
    <property type="entry name" value="ADP-RIBOSYLATION FACTOR GTPASE-ACTIVATING PROTEIN 1"/>
    <property type="match status" value="1"/>
</dbReference>
<evidence type="ECO:0000313" key="22">
    <source>
        <dbReference type="Proteomes" id="UP000008912"/>
    </source>
</evidence>
<name>A0A7N5JEX6_AILME</name>
<dbReference type="KEGG" id="aml:100480268"/>
<evidence type="ECO:0000256" key="15">
    <source>
        <dbReference type="ARBA" id="ARBA00071258"/>
    </source>
</evidence>
<keyword evidence="22" id="KW-1185">Reference proteome</keyword>
<evidence type="ECO:0000256" key="16">
    <source>
        <dbReference type="ARBA" id="ARBA00077418"/>
    </source>
</evidence>
<feature type="compositionally biased region" description="Polar residues" evidence="19">
    <location>
        <begin position="126"/>
        <end position="135"/>
    </location>
</feature>
<dbReference type="GO" id="GO:0015031">
    <property type="term" value="P:protein transport"/>
    <property type="evidence" value="ECO:0007669"/>
    <property type="project" value="UniProtKB-KW"/>
</dbReference>
<dbReference type="InterPro" id="IPR001164">
    <property type="entry name" value="ArfGAP_dom"/>
</dbReference>
<keyword evidence="13" id="KW-0333">Golgi apparatus</keyword>
<evidence type="ECO:0000256" key="6">
    <source>
        <dbReference type="ARBA" id="ARBA00022553"/>
    </source>
</evidence>
<proteinExistence type="predicted"/>
<dbReference type="InParanoid" id="A0A7N5JEX6"/>
<evidence type="ECO:0000256" key="19">
    <source>
        <dbReference type="SAM" id="MobiDB-lite"/>
    </source>
</evidence>